<dbReference type="Gene3D" id="3.50.50.60">
    <property type="entry name" value="FAD/NAD(P)-binding domain"/>
    <property type="match status" value="2"/>
</dbReference>
<evidence type="ECO:0000256" key="4">
    <source>
        <dbReference type="ARBA" id="ARBA00023157"/>
    </source>
</evidence>
<dbReference type="InterPro" id="IPR023753">
    <property type="entry name" value="FAD/NAD-binding_dom"/>
</dbReference>
<dbReference type="InterPro" id="IPR036188">
    <property type="entry name" value="FAD/NAD-bd_sf"/>
</dbReference>
<proteinExistence type="predicted"/>
<dbReference type="AlphaFoldDB" id="A0A9D1SXN3"/>
<keyword evidence="5" id="KW-0676">Redox-active center</keyword>
<dbReference type="PANTHER" id="PTHR48105">
    <property type="entry name" value="THIOREDOXIN REDUCTASE 1-RELATED-RELATED"/>
    <property type="match status" value="1"/>
</dbReference>
<dbReference type="GO" id="GO:0016668">
    <property type="term" value="F:oxidoreductase activity, acting on a sulfur group of donors, NAD(P) as acceptor"/>
    <property type="evidence" value="ECO:0007669"/>
    <property type="project" value="UniProtKB-ARBA"/>
</dbReference>
<keyword evidence="2" id="KW-0274">FAD</keyword>
<feature type="domain" description="FAD/NAD(P)-binding" evidence="6">
    <location>
        <begin position="5"/>
        <end position="285"/>
    </location>
</feature>
<evidence type="ECO:0000256" key="2">
    <source>
        <dbReference type="ARBA" id="ARBA00022827"/>
    </source>
</evidence>
<dbReference type="PROSITE" id="PS00573">
    <property type="entry name" value="PYRIDINE_REDOX_2"/>
    <property type="match status" value="1"/>
</dbReference>
<accession>A0A9D1SXN3</accession>
<organism evidence="7 8">
    <name type="scientific">Candidatus Stercoripulliclostridium merdipullorum</name>
    <dbReference type="NCBI Taxonomy" id="2840952"/>
    <lineage>
        <taxon>Bacteria</taxon>
        <taxon>Bacillati</taxon>
        <taxon>Bacillota</taxon>
        <taxon>Clostridia</taxon>
        <taxon>Eubacteriales</taxon>
        <taxon>Candidatus Stercoripulliclostridium</taxon>
    </lineage>
</organism>
<evidence type="ECO:0000256" key="5">
    <source>
        <dbReference type="ARBA" id="ARBA00023284"/>
    </source>
</evidence>
<evidence type="ECO:0000256" key="3">
    <source>
        <dbReference type="ARBA" id="ARBA00023002"/>
    </source>
</evidence>
<evidence type="ECO:0000256" key="1">
    <source>
        <dbReference type="ARBA" id="ARBA00022630"/>
    </source>
</evidence>
<dbReference type="Proteomes" id="UP000886891">
    <property type="component" value="Unassembled WGS sequence"/>
</dbReference>
<dbReference type="SUPFAM" id="SSF51905">
    <property type="entry name" value="FAD/NAD(P)-binding domain"/>
    <property type="match status" value="1"/>
</dbReference>
<evidence type="ECO:0000313" key="8">
    <source>
        <dbReference type="Proteomes" id="UP000886891"/>
    </source>
</evidence>
<comment type="caution">
    <text evidence="7">The sequence shown here is derived from an EMBL/GenBank/DDBJ whole genome shotgun (WGS) entry which is preliminary data.</text>
</comment>
<sequence>MDYKYDLIIVGGGPAGLTAGIYAARGGLKTVIIGAMPGGQAALTEKIENYAGFEPVDGITLTSKMQAQAEGFGVEYVYATVTDFDLEQKCVTTEDGDVYRADALILAMGAKSRKLDLEGEDLLVGQGVSYCATCDGGFYRGKTVAVVGGGDTALTDALYLSNLAKKVYLIHRRQGFRAAKILVDRIKESGVELVLDATVTELIGAPLRAIRVKNVVDGSEREIEADGIFIAVGTVPNTEGLKGLRLENGYIPTDARMQTELEGVYAAGDIRVTPLRQVITACADGAVAAESAIHRSLTSK</sequence>
<name>A0A9D1SXN3_9FIRM</name>
<evidence type="ECO:0000259" key="6">
    <source>
        <dbReference type="Pfam" id="PF07992"/>
    </source>
</evidence>
<dbReference type="InterPro" id="IPR008255">
    <property type="entry name" value="Pyr_nucl-diS_OxRdtase_2_AS"/>
</dbReference>
<reference evidence="7" key="1">
    <citation type="submission" date="2020-10" db="EMBL/GenBank/DDBJ databases">
        <authorList>
            <person name="Gilroy R."/>
        </authorList>
    </citation>
    <scope>NUCLEOTIDE SEQUENCE</scope>
    <source>
        <strain evidence="7">23406</strain>
    </source>
</reference>
<dbReference type="PRINTS" id="PR00368">
    <property type="entry name" value="FADPNR"/>
</dbReference>
<dbReference type="InterPro" id="IPR050097">
    <property type="entry name" value="Ferredoxin-NADP_redctase_2"/>
</dbReference>
<dbReference type="Pfam" id="PF07992">
    <property type="entry name" value="Pyr_redox_2"/>
    <property type="match status" value="1"/>
</dbReference>
<keyword evidence="1" id="KW-0285">Flavoprotein</keyword>
<reference evidence="7" key="2">
    <citation type="journal article" date="2021" name="PeerJ">
        <title>Extensive microbial diversity within the chicken gut microbiome revealed by metagenomics and culture.</title>
        <authorList>
            <person name="Gilroy R."/>
            <person name="Ravi A."/>
            <person name="Getino M."/>
            <person name="Pursley I."/>
            <person name="Horton D.L."/>
            <person name="Alikhan N.F."/>
            <person name="Baker D."/>
            <person name="Gharbi K."/>
            <person name="Hall N."/>
            <person name="Watson M."/>
            <person name="Adriaenssens E.M."/>
            <person name="Foster-Nyarko E."/>
            <person name="Jarju S."/>
            <person name="Secka A."/>
            <person name="Antonio M."/>
            <person name="Oren A."/>
            <person name="Chaudhuri R.R."/>
            <person name="La Ragione R."/>
            <person name="Hildebrand F."/>
            <person name="Pallen M.J."/>
        </authorList>
    </citation>
    <scope>NUCLEOTIDE SEQUENCE</scope>
    <source>
        <strain evidence="7">23406</strain>
    </source>
</reference>
<protein>
    <submittedName>
        <fullName evidence="7">FAD-dependent oxidoreductase</fullName>
    </submittedName>
</protein>
<gene>
    <name evidence="7" type="ORF">IAB14_06955</name>
</gene>
<dbReference type="EMBL" id="DVOH01000057">
    <property type="protein sequence ID" value="HIV00833.1"/>
    <property type="molecule type" value="Genomic_DNA"/>
</dbReference>
<keyword evidence="3" id="KW-0560">Oxidoreductase</keyword>
<keyword evidence="4" id="KW-1015">Disulfide bond</keyword>
<evidence type="ECO:0000313" key="7">
    <source>
        <dbReference type="EMBL" id="HIV00833.1"/>
    </source>
</evidence>
<dbReference type="PRINTS" id="PR00469">
    <property type="entry name" value="PNDRDTASEII"/>
</dbReference>